<sequence length="184" mass="20326">MFVRYKANTPIFFPIPHSRLILILHFCNGTKEMTPSLFPRPDILLAPKRDLTTVAQPSEVLDPVIRSMQLANEGNLDGIRELLDVGSYVNFRDTDDRTALHIAASPPSASSLCSWLRYGGSPSGEKVFVDGEGWPEAASPTWRGEWLGVGPTILELLVAPTTGMKKSRGFNEEEPPYANSIKFP</sequence>
<organism evidence="2 3">
    <name type="scientific">Canavalia gladiata</name>
    <name type="common">Sword bean</name>
    <name type="synonym">Dolichos gladiatus</name>
    <dbReference type="NCBI Taxonomy" id="3824"/>
    <lineage>
        <taxon>Eukaryota</taxon>
        <taxon>Viridiplantae</taxon>
        <taxon>Streptophyta</taxon>
        <taxon>Embryophyta</taxon>
        <taxon>Tracheophyta</taxon>
        <taxon>Spermatophyta</taxon>
        <taxon>Magnoliopsida</taxon>
        <taxon>eudicotyledons</taxon>
        <taxon>Gunneridae</taxon>
        <taxon>Pentapetalae</taxon>
        <taxon>rosids</taxon>
        <taxon>fabids</taxon>
        <taxon>Fabales</taxon>
        <taxon>Fabaceae</taxon>
        <taxon>Papilionoideae</taxon>
        <taxon>50 kb inversion clade</taxon>
        <taxon>NPAAA clade</taxon>
        <taxon>indigoferoid/millettioid clade</taxon>
        <taxon>Phaseoleae</taxon>
        <taxon>Canavalia</taxon>
    </lineage>
</organism>
<gene>
    <name evidence="2" type="ORF">VNO77_37319</name>
</gene>
<evidence type="ECO:0000313" key="3">
    <source>
        <dbReference type="Proteomes" id="UP001367508"/>
    </source>
</evidence>
<keyword evidence="3" id="KW-1185">Reference proteome</keyword>
<proteinExistence type="predicted"/>
<accession>A0AAN9K8T8</accession>
<dbReference type="SUPFAM" id="SSF48403">
    <property type="entry name" value="Ankyrin repeat"/>
    <property type="match status" value="1"/>
</dbReference>
<protein>
    <submittedName>
        <fullName evidence="2">Uncharacterized protein</fullName>
    </submittedName>
</protein>
<dbReference type="EMBL" id="JAYMYQ010000009">
    <property type="protein sequence ID" value="KAK7313002.1"/>
    <property type="molecule type" value="Genomic_DNA"/>
</dbReference>
<comment type="subcellular location">
    <subcellularLocation>
        <location evidence="1">Cell membrane</location>
        <topology evidence="1">Peripheral membrane protein</topology>
    </subcellularLocation>
</comment>
<reference evidence="2 3" key="1">
    <citation type="submission" date="2024-01" db="EMBL/GenBank/DDBJ databases">
        <title>The genomes of 5 underutilized Papilionoideae crops provide insights into root nodulation and disease resistanc.</title>
        <authorList>
            <person name="Jiang F."/>
        </authorList>
    </citation>
    <scope>NUCLEOTIDE SEQUENCE [LARGE SCALE GENOMIC DNA]</scope>
    <source>
        <strain evidence="2">LVBAO_FW01</strain>
        <tissue evidence="2">Leaves</tissue>
    </source>
</reference>
<name>A0AAN9K8T8_CANGL</name>
<dbReference type="AlphaFoldDB" id="A0AAN9K8T8"/>
<dbReference type="GO" id="GO:0005886">
    <property type="term" value="C:plasma membrane"/>
    <property type="evidence" value="ECO:0007669"/>
    <property type="project" value="UniProtKB-SubCell"/>
</dbReference>
<comment type="caution">
    <text evidence="2">The sequence shown here is derived from an EMBL/GenBank/DDBJ whole genome shotgun (WGS) entry which is preliminary data.</text>
</comment>
<dbReference type="Gene3D" id="1.25.40.20">
    <property type="entry name" value="Ankyrin repeat-containing domain"/>
    <property type="match status" value="1"/>
</dbReference>
<evidence type="ECO:0000256" key="1">
    <source>
        <dbReference type="ARBA" id="ARBA00004202"/>
    </source>
</evidence>
<dbReference type="InterPro" id="IPR036770">
    <property type="entry name" value="Ankyrin_rpt-contain_sf"/>
</dbReference>
<dbReference type="Proteomes" id="UP001367508">
    <property type="component" value="Unassembled WGS sequence"/>
</dbReference>
<evidence type="ECO:0000313" key="2">
    <source>
        <dbReference type="EMBL" id="KAK7313002.1"/>
    </source>
</evidence>